<keyword evidence="4" id="KW-0973">c-di-GMP</keyword>
<reference evidence="12" key="2">
    <citation type="submission" date="2012-03" db="EMBL/GenBank/DDBJ databases">
        <authorList>
            <person name="Koskinen P."/>
            <person name="Laine P."/>
            <person name="Niemi O."/>
            <person name="Nykyri J."/>
            <person name="Harjunpaa H."/>
            <person name="Auvinen P."/>
            <person name="Paulin L."/>
            <person name="Pirhonen M."/>
            <person name="Palva T."/>
            <person name="Holm L."/>
        </authorList>
    </citation>
    <scope>NUCLEOTIDE SEQUENCE</scope>
    <source>
        <strain evidence="12">SCC3193</strain>
    </source>
</reference>
<evidence type="ECO:0000313" key="13">
    <source>
        <dbReference type="EMBL" id="MBI0556036.1"/>
    </source>
</evidence>
<keyword evidence="5 10" id="KW-0812">Transmembrane</keyword>
<keyword evidence="3" id="KW-1003">Cell membrane</keyword>
<dbReference type="InterPro" id="IPR024744">
    <property type="entry name" value="CSS-motif_dom"/>
</dbReference>
<evidence type="ECO:0000313" key="14">
    <source>
        <dbReference type="Proteomes" id="UP000008044"/>
    </source>
</evidence>
<reference evidence="12 14" key="1">
    <citation type="journal article" date="2012" name="J. Bacteriol.">
        <title>Genome sequence of Pectobacterium sp. strain SCC3193.</title>
        <authorList>
            <person name="Koskinen J.P."/>
            <person name="Laine P."/>
            <person name="Niemi O."/>
            <person name="Nykyri J."/>
            <person name="Harjunpaa H."/>
            <person name="Auvinen P."/>
            <person name="Paulin L."/>
            <person name="Pirhonen M."/>
            <person name="Palva T."/>
            <person name="Holm L."/>
        </authorList>
    </citation>
    <scope>NUCLEOTIDE SEQUENCE [LARGE SCALE GENOMIC DNA]</scope>
    <source>
        <strain evidence="12 14">SCC3193</strain>
    </source>
</reference>
<dbReference type="GO" id="GO:0005886">
    <property type="term" value="C:plasma membrane"/>
    <property type="evidence" value="ECO:0007669"/>
    <property type="project" value="UniProtKB-SubCell"/>
</dbReference>
<keyword evidence="6" id="KW-0378">Hydrolase</keyword>
<reference evidence="13" key="4">
    <citation type="submission" date="2024-05" db="EMBL/GenBank/DDBJ databases">
        <title>Identification of Pectobacterium versatile causing blackleg of potato from New York State with a whole genome sequencing approach.</title>
        <authorList>
            <person name="Ma X."/>
            <person name="Swingle B."/>
        </authorList>
    </citation>
    <scope>NUCLEOTIDE SEQUENCE</scope>
    <source>
        <strain evidence="13">NY1588A</strain>
    </source>
</reference>
<evidence type="ECO:0000256" key="3">
    <source>
        <dbReference type="ARBA" id="ARBA00022475"/>
    </source>
</evidence>
<comment type="catalytic activity">
    <reaction evidence="9">
        <text>3',3'-c-di-GMP + H2O = 5'-phosphoguanylyl(3'-&gt;5')guanosine + H(+)</text>
        <dbReference type="Rhea" id="RHEA:24902"/>
        <dbReference type="ChEBI" id="CHEBI:15377"/>
        <dbReference type="ChEBI" id="CHEBI:15378"/>
        <dbReference type="ChEBI" id="CHEBI:58754"/>
        <dbReference type="ChEBI" id="CHEBI:58805"/>
        <dbReference type="EC" id="3.1.4.52"/>
    </reaction>
</comment>
<dbReference type="Gene3D" id="3.20.20.450">
    <property type="entry name" value="EAL domain"/>
    <property type="match status" value="1"/>
</dbReference>
<evidence type="ECO:0000256" key="8">
    <source>
        <dbReference type="ARBA" id="ARBA00023136"/>
    </source>
</evidence>
<evidence type="ECO:0000313" key="12">
    <source>
        <dbReference type="EMBL" id="AFI91407.1"/>
    </source>
</evidence>
<evidence type="ECO:0000256" key="7">
    <source>
        <dbReference type="ARBA" id="ARBA00022989"/>
    </source>
</evidence>
<dbReference type="GO" id="GO:0071111">
    <property type="term" value="F:cyclic-guanylate-specific phosphodiesterase activity"/>
    <property type="evidence" value="ECO:0007669"/>
    <property type="project" value="UniProtKB-EC"/>
</dbReference>
<dbReference type="Proteomes" id="UP000008044">
    <property type="component" value="Chromosome"/>
</dbReference>
<dbReference type="Pfam" id="PF00563">
    <property type="entry name" value="EAL"/>
    <property type="match status" value="1"/>
</dbReference>
<dbReference type="Pfam" id="PF12792">
    <property type="entry name" value="CSS-motif"/>
    <property type="match status" value="1"/>
</dbReference>
<dbReference type="InterPro" id="IPR035919">
    <property type="entry name" value="EAL_sf"/>
</dbReference>
<sequence>MRKNLLACFQTLCFKKGFFLLFFSLFFILALLFALVLEVHSIFKLKQFEEDVETFSTLTLEHAGEIMAQATSALDKLEEYRLPYCEDPHLNMLRKVAYDNDYIQDVVYIDGNRPRCSSMLNDINTLFLPKPDFVYKSVYGVWYNVESPLNRNKRMIYVGATHHFVVLNPRSFLDIPSHSHNIRCTLLERKKQNGQVILSDSIDGSVFPRLITGENRADRFYIDSKYYVLKPLANSNLALVVSADKPVSTTRYLTIFFSSLPLFFLFSLLLSTLISRRTLTIQSPRYVLNQALKQKEFKLHYQPIIELNTAQVVGCEALIRWCHSDGRVIMPDSFIPMIRQVGLMKAMTLYVIDEALQTACVLKKSYPEMFVSINLEAAEFEDISIFNYLVEYIAVHGLEGTNINVELTESSMIEPQKAGLMVELYQQKSIDVAIDDFGTGYAGLSYLERVKANKLKIDKSFVWNINNHSPGDIVLSHIVSMAHCLNQQIVAEGVETLIQETYLKSLGVAYAQGWLYSKALTQEALIVFLAARRGAVSDGL</sequence>
<dbReference type="InterPro" id="IPR050706">
    <property type="entry name" value="Cyclic-di-GMP_PDE-like"/>
</dbReference>
<dbReference type="PATRIC" id="fig|1166016.3.peg.3392"/>
<comment type="subcellular location">
    <subcellularLocation>
        <location evidence="1">Cell membrane</location>
        <topology evidence="1">Multi-pass membrane protein</topology>
    </subcellularLocation>
</comment>
<feature type="domain" description="EAL" evidence="11">
    <location>
        <begin position="281"/>
        <end position="533"/>
    </location>
</feature>
<evidence type="ECO:0000256" key="1">
    <source>
        <dbReference type="ARBA" id="ARBA00004651"/>
    </source>
</evidence>
<organism evidence="12 14">
    <name type="scientific">Pectobacterium parmentieri</name>
    <dbReference type="NCBI Taxonomy" id="1905730"/>
    <lineage>
        <taxon>Bacteria</taxon>
        <taxon>Pseudomonadati</taxon>
        <taxon>Pseudomonadota</taxon>
        <taxon>Gammaproteobacteria</taxon>
        <taxon>Enterobacterales</taxon>
        <taxon>Pectobacteriaceae</taxon>
        <taxon>Pectobacterium</taxon>
    </lineage>
</organism>
<dbReference type="SUPFAM" id="SSF141868">
    <property type="entry name" value="EAL domain-like"/>
    <property type="match status" value="1"/>
</dbReference>
<dbReference type="CDD" id="cd01948">
    <property type="entry name" value="EAL"/>
    <property type="match status" value="1"/>
</dbReference>
<dbReference type="STRING" id="1905730.W5S_3333"/>
<dbReference type="eggNOG" id="COG4943">
    <property type="taxonomic scope" value="Bacteria"/>
</dbReference>
<evidence type="ECO:0000256" key="5">
    <source>
        <dbReference type="ARBA" id="ARBA00022692"/>
    </source>
</evidence>
<dbReference type="EMBL" id="CP003415">
    <property type="protein sequence ID" value="AFI91407.1"/>
    <property type="molecule type" value="Genomic_DNA"/>
</dbReference>
<dbReference type="Proteomes" id="UP001194579">
    <property type="component" value="Unassembled WGS sequence"/>
</dbReference>
<dbReference type="KEGG" id="pec:W5S_3333"/>
<dbReference type="PANTHER" id="PTHR33121">
    <property type="entry name" value="CYCLIC DI-GMP PHOSPHODIESTERASE PDEF"/>
    <property type="match status" value="1"/>
</dbReference>
<dbReference type="PROSITE" id="PS50883">
    <property type="entry name" value="EAL"/>
    <property type="match status" value="1"/>
</dbReference>
<evidence type="ECO:0000313" key="15">
    <source>
        <dbReference type="Proteomes" id="UP001194579"/>
    </source>
</evidence>
<evidence type="ECO:0000259" key="11">
    <source>
        <dbReference type="PROSITE" id="PS50883"/>
    </source>
</evidence>
<evidence type="ECO:0000256" key="9">
    <source>
        <dbReference type="ARBA" id="ARBA00034290"/>
    </source>
</evidence>
<dbReference type="SMART" id="SM00052">
    <property type="entry name" value="EAL"/>
    <property type="match status" value="1"/>
</dbReference>
<name>A0A0H3I871_PECPM</name>
<proteinExistence type="predicted"/>
<evidence type="ECO:0000256" key="10">
    <source>
        <dbReference type="SAM" id="Phobius"/>
    </source>
</evidence>
<evidence type="ECO:0000256" key="6">
    <source>
        <dbReference type="ARBA" id="ARBA00022801"/>
    </source>
</evidence>
<keyword evidence="7 10" id="KW-1133">Transmembrane helix</keyword>
<dbReference type="HOGENOM" id="CLU_000445_131_1_6"/>
<dbReference type="PANTHER" id="PTHR33121:SF81">
    <property type="entry name" value="CYCLIC DI-GMP PHOSPHODIESTERASE PDEB-RELATED"/>
    <property type="match status" value="1"/>
</dbReference>
<dbReference type="InterPro" id="IPR001633">
    <property type="entry name" value="EAL_dom"/>
</dbReference>
<feature type="transmembrane region" description="Helical" evidence="10">
    <location>
        <begin position="252"/>
        <end position="275"/>
    </location>
</feature>
<keyword evidence="8 10" id="KW-0472">Membrane</keyword>
<reference evidence="15" key="3">
    <citation type="submission" date="2023-07" db="EMBL/GenBank/DDBJ databases">
        <title>Identification of Pectobacterium versatile causing blackleg of potato from New York State with a whole genome sequencing approach.</title>
        <authorList>
            <person name="Ma X."/>
            <person name="Swingle B."/>
        </authorList>
    </citation>
    <scope>NUCLEOTIDE SEQUENCE [LARGE SCALE GENOMIC DNA]</scope>
    <source>
        <strain evidence="15">NY1588A</strain>
    </source>
</reference>
<dbReference type="AlphaFoldDB" id="A0A0H3I871"/>
<gene>
    <name evidence="12" type="ordered locus">W5S_3333</name>
    <name evidence="13" type="ORF">F6Q06_16315</name>
</gene>
<evidence type="ECO:0000256" key="4">
    <source>
        <dbReference type="ARBA" id="ARBA00022636"/>
    </source>
</evidence>
<dbReference type="EC" id="3.1.4.52" evidence="2"/>
<keyword evidence="15" id="KW-1185">Reference proteome</keyword>
<dbReference type="EMBL" id="WABS01000034">
    <property type="protein sequence ID" value="MBI0556036.1"/>
    <property type="molecule type" value="Genomic_DNA"/>
</dbReference>
<dbReference type="RefSeq" id="WP_014700890.1">
    <property type="nucleotide sequence ID" value="NC_017845.1"/>
</dbReference>
<protein>
    <recommendedName>
        <fullName evidence="2">cyclic-guanylate-specific phosphodiesterase</fullName>
        <ecNumber evidence="2">3.1.4.52</ecNumber>
    </recommendedName>
</protein>
<accession>A0A0H3I871</accession>
<evidence type="ECO:0000256" key="2">
    <source>
        <dbReference type="ARBA" id="ARBA00012282"/>
    </source>
</evidence>